<feature type="transmembrane region" description="Helical" evidence="7">
    <location>
        <begin position="122"/>
        <end position="142"/>
    </location>
</feature>
<comment type="caution">
    <text evidence="8">The sequence shown here is derived from an EMBL/GenBank/DDBJ whole genome shotgun (WGS) entry which is preliminary data.</text>
</comment>
<dbReference type="EMBL" id="SJPQ01000001">
    <property type="protein sequence ID" value="TWT90112.1"/>
    <property type="molecule type" value="Genomic_DNA"/>
</dbReference>
<feature type="transmembrane region" description="Helical" evidence="7">
    <location>
        <begin position="65"/>
        <end position="83"/>
    </location>
</feature>
<feature type="transmembrane region" description="Helical" evidence="7">
    <location>
        <begin position="354"/>
        <end position="377"/>
    </location>
</feature>
<feature type="transmembrane region" description="Helical" evidence="7">
    <location>
        <begin position="389"/>
        <end position="406"/>
    </location>
</feature>
<feature type="compositionally biased region" description="Basic and acidic residues" evidence="6">
    <location>
        <begin position="7"/>
        <end position="25"/>
    </location>
</feature>
<gene>
    <name evidence="8" type="ORF">Mal64_04950</name>
</gene>
<evidence type="ECO:0000256" key="5">
    <source>
        <dbReference type="ARBA" id="ARBA00023136"/>
    </source>
</evidence>
<dbReference type="OrthoDB" id="9815028at2"/>
<evidence type="ECO:0000256" key="6">
    <source>
        <dbReference type="SAM" id="MobiDB-lite"/>
    </source>
</evidence>
<evidence type="ECO:0000256" key="2">
    <source>
        <dbReference type="ARBA" id="ARBA00009773"/>
    </source>
</evidence>
<feature type="transmembrane region" description="Helical" evidence="7">
    <location>
        <begin position="267"/>
        <end position="290"/>
    </location>
</feature>
<comment type="subcellular location">
    <subcellularLocation>
        <location evidence="1">Membrane</location>
        <topology evidence="1">Multi-pass membrane protein</topology>
    </subcellularLocation>
</comment>
<keyword evidence="4 7" id="KW-1133">Transmembrane helix</keyword>
<name>A0A5C5ZRD3_9BACT</name>
<keyword evidence="5 7" id="KW-0472">Membrane</keyword>
<dbReference type="PANTHER" id="PTHR21716">
    <property type="entry name" value="TRANSMEMBRANE PROTEIN"/>
    <property type="match status" value="1"/>
</dbReference>
<dbReference type="Proteomes" id="UP000315440">
    <property type="component" value="Unassembled WGS sequence"/>
</dbReference>
<dbReference type="GO" id="GO:0016020">
    <property type="term" value="C:membrane"/>
    <property type="evidence" value="ECO:0007669"/>
    <property type="project" value="UniProtKB-SubCell"/>
</dbReference>
<keyword evidence="3 7" id="KW-0812">Transmembrane</keyword>
<sequence>MSQPKKKNAEKPAAKQLDEAKKEAAEQAAAGDNPAPHLLKPGVKAETDEELGSVRLGGLKGLPRVVSLLVLVAVVLLIGMMFFRVMAGFLVPLFLAAVLVVVFQPLHDWVKGHLPNRPRLSALATTLLITLIVIGPSVWLGWNAYRETETVVSSLLDEDSRRQLAEKLGGEAQRAIGWYQENVDASFNYKETIGEYTGEAASWVGALGLLGVQTIFAVVVGTVVMIIGLYYFFADGPKMLTTLMRLSPLDDDYEKELFDRFVQVSRAVVVATLLSAVVQGLLAGPGYYFAFRASEGPAPAEAAAEAPTEDPDSSRQQSLPRLNAAAGNVAPSDGAADGGAASDGDLELEYETPIFLLTVLTIVLAVVPFLGAASVWVPVSLWIFFVQPNGFWPGIVLAIYGFAIVSTSDNLIKPIVLHGQSNLHPLLALLSVLGGIQVLGPIGILVGPMLVAFLQALLEMLRREMEGMHAEESTAAGNAV</sequence>
<proteinExistence type="inferred from homology"/>
<feature type="transmembrane region" description="Helical" evidence="7">
    <location>
        <begin position="210"/>
        <end position="233"/>
    </location>
</feature>
<comment type="similarity">
    <text evidence="2">Belongs to the autoinducer-2 exporter (AI-2E) (TC 2.A.86) family.</text>
</comment>
<feature type="region of interest" description="Disordered" evidence="6">
    <location>
        <begin position="1"/>
        <end position="41"/>
    </location>
</feature>
<dbReference type="PANTHER" id="PTHR21716:SF4">
    <property type="entry name" value="TRANSMEMBRANE PROTEIN 245"/>
    <property type="match status" value="1"/>
</dbReference>
<evidence type="ECO:0000256" key="1">
    <source>
        <dbReference type="ARBA" id="ARBA00004141"/>
    </source>
</evidence>
<dbReference type="AlphaFoldDB" id="A0A5C5ZRD3"/>
<feature type="transmembrane region" description="Helical" evidence="7">
    <location>
        <begin position="89"/>
        <end position="110"/>
    </location>
</feature>
<organism evidence="8 9">
    <name type="scientific">Pseudobythopirellula maris</name>
    <dbReference type="NCBI Taxonomy" id="2527991"/>
    <lineage>
        <taxon>Bacteria</taxon>
        <taxon>Pseudomonadati</taxon>
        <taxon>Planctomycetota</taxon>
        <taxon>Planctomycetia</taxon>
        <taxon>Pirellulales</taxon>
        <taxon>Lacipirellulaceae</taxon>
        <taxon>Pseudobythopirellula</taxon>
    </lineage>
</organism>
<dbReference type="RefSeq" id="WP_146396542.1">
    <property type="nucleotide sequence ID" value="NZ_SJPQ01000001.1"/>
</dbReference>
<evidence type="ECO:0000313" key="8">
    <source>
        <dbReference type="EMBL" id="TWT90112.1"/>
    </source>
</evidence>
<keyword evidence="9" id="KW-1185">Reference proteome</keyword>
<reference evidence="8 9" key="1">
    <citation type="submission" date="2019-02" db="EMBL/GenBank/DDBJ databases">
        <title>Deep-cultivation of Planctomycetes and their phenomic and genomic characterization uncovers novel biology.</title>
        <authorList>
            <person name="Wiegand S."/>
            <person name="Jogler M."/>
            <person name="Boedeker C."/>
            <person name="Pinto D."/>
            <person name="Vollmers J."/>
            <person name="Rivas-Marin E."/>
            <person name="Kohn T."/>
            <person name="Peeters S.H."/>
            <person name="Heuer A."/>
            <person name="Rast P."/>
            <person name="Oberbeckmann S."/>
            <person name="Bunk B."/>
            <person name="Jeske O."/>
            <person name="Meyerdierks A."/>
            <person name="Storesund J.E."/>
            <person name="Kallscheuer N."/>
            <person name="Luecker S."/>
            <person name="Lage O.M."/>
            <person name="Pohl T."/>
            <person name="Merkel B.J."/>
            <person name="Hornburger P."/>
            <person name="Mueller R.-W."/>
            <person name="Bruemmer F."/>
            <person name="Labrenz M."/>
            <person name="Spormann A.M."/>
            <person name="Op Den Camp H."/>
            <person name="Overmann J."/>
            <person name="Amann R."/>
            <person name="Jetten M.S.M."/>
            <person name="Mascher T."/>
            <person name="Medema M.H."/>
            <person name="Devos D.P."/>
            <person name="Kaster A.-K."/>
            <person name="Ovreas L."/>
            <person name="Rohde M."/>
            <person name="Galperin M.Y."/>
            <person name="Jogler C."/>
        </authorList>
    </citation>
    <scope>NUCLEOTIDE SEQUENCE [LARGE SCALE GENOMIC DNA]</scope>
    <source>
        <strain evidence="8 9">Mal64</strain>
    </source>
</reference>
<evidence type="ECO:0000256" key="3">
    <source>
        <dbReference type="ARBA" id="ARBA00022692"/>
    </source>
</evidence>
<evidence type="ECO:0000313" key="9">
    <source>
        <dbReference type="Proteomes" id="UP000315440"/>
    </source>
</evidence>
<accession>A0A5C5ZRD3</accession>
<dbReference type="Pfam" id="PF01594">
    <property type="entry name" value="AI-2E_transport"/>
    <property type="match status" value="2"/>
</dbReference>
<evidence type="ECO:0000256" key="4">
    <source>
        <dbReference type="ARBA" id="ARBA00022989"/>
    </source>
</evidence>
<evidence type="ECO:0000256" key="7">
    <source>
        <dbReference type="SAM" id="Phobius"/>
    </source>
</evidence>
<feature type="transmembrane region" description="Helical" evidence="7">
    <location>
        <begin position="426"/>
        <end position="458"/>
    </location>
</feature>
<protein>
    <submittedName>
        <fullName evidence="8">Putative inner membrane protein</fullName>
    </submittedName>
</protein>
<dbReference type="InterPro" id="IPR002549">
    <property type="entry name" value="AI-2E-like"/>
</dbReference>